<reference evidence="1" key="1">
    <citation type="journal article" date="2015" name="Nature">
        <title>Complex archaea that bridge the gap between prokaryotes and eukaryotes.</title>
        <authorList>
            <person name="Spang A."/>
            <person name="Saw J.H."/>
            <person name="Jorgensen S.L."/>
            <person name="Zaremba-Niedzwiedzka K."/>
            <person name="Martijn J."/>
            <person name="Lind A.E."/>
            <person name="van Eijk R."/>
            <person name="Schleper C."/>
            <person name="Guy L."/>
            <person name="Ettema T.J."/>
        </authorList>
    </citation>
    <scope>NUCLEOTIDE SEQUENCE</scope>
</reference>
<gene>
    <name evidence="1" type="ORF">LCGC14_1950610</name>
</gene>
<dbReference type="AlphaFoldDB" id="A0A0F9FHX9"/>
<sequence>ILDKSSAFIPIVQETILFTKKYNKMLFLKQLVKAFKWIISVLPIEILFRILFKIEMGYCYITV</sequence>
<evidence type="ECO:0000313" key="1">
    <source>
        <dbReference type="EMBL" id="KKL85853.1"/>
    </source>
</evidence>
<dbReference type="EMBL" id="LAZR01021284">
    <property type="protein sequence ID" value="KKL85853.1"/>
    <property type="molecule type" value="Genomic_DNA"/>
</dbReference>
<feature type="non-terminal residue" evidence="1">
    <location>
        <position position="1"/>
    </location>
</feature>
<accession>A0A0F9FHX9</accession>
<proteinExistence type="predicted"/>
<name>A0A0F9FHX9_9ZZZZ</name>
<protein>
    <submittedName>
        <fullName evidence="1">Uncharacterized protein</fullName>
    </submittedName>
</protein>
<comment type="caution">
    <text evidence="1">The sequence shown here is derived from an EMBL/GenBank/DDBJ whole genome shotgun (WGS) entry which is preliminary data.</text>
</comment>
<organism evidence="1">
    <name type="scientific">marine sediment metagenome</name>
    <dbReference type="NCBI Taxonomy" id="412755"/>
    <lineage>
        <taxon>unclassified sequences</taxon>
        <taxon>metagenomes</taxon>
        <taxon>ecological metagenomes</taxon>
    </lineage>
</organism>